<accession>R7WDI4</accession>
<dbReference type="PANTHER" id="PTHR33698:SF1">
    <property type="entry name" value="NUCLEAR TRANSPORT FACTOR 2 (NTF2) FAMILY PROTEIN"/>
    <property type="match status" value="1"/>
</dbReference>
<dbReference type="InterPro" id="IPR032710">
    <property type="entry name" value="NTF2-like_dom_sf"/>
</dbReference>
<sequence length="395" mass="45217">MELIDPDCTVEHASYYKPLNFKKTMSYFARLMGSMGENAKFAIDEVCQGVEPTIAVVMWHLEWKGKIIPFTQGLSFYTCSPNGEELLIRTYFIPLPIHSTKIQNQLKQQEQEQEALEQLPMAQPSKLASMRKSPSFNLIQRPQSRHQQISIKWRKRQQCSAKPIRAIPGPNATGAYGGGNALPSSPLTDVIQEFYSSLNDKDITRLEKLISLDCVIEDTAYYKPLDVKNARTYFTRLIKVMGKNAKFAIDEVCQGVEPTVAVMWHLEWRGEIIPFAKGCSFFMCSANGSALLIRKVHIFDESPMKPGKLALEILNFVTNVFDTFPYIAKGFLKNKEALARFFARFYKFCGPFIVPLVAYYTDVPILAYYTRFWSYVAQGLTMLLNMLYNIFKRFL</sequence>
<evidence type="ECO:0000313" key="1">
    <source>
        <dbReference type="EnsemblPlants" id="EMT17955"/>
    </source>
</evidence>
<dbReference type="EnsemblPlants" id="EMT17955">
    <property type="protein sequence ID" value="EMT17955"/>
    <property type="gene ID" value="F775_03782"/>
</dbReference>
<dbReference type="PANTHER" id="PTHR33698">
    <property type="entry name" value="NUCLEAR TRANSPORT FACTOR 2 (NTF2)-LIKE PROTEIN"/>
    <property type="match status" value="1"/>
</dbReference>
<protein>
    <recommendedName>
        <fullName evidence="2">SnoaL-like domain-containing protein</fullName>
    </recommendedName>
</protein>
<evidence type="ECO:0008006" key="2">
    <source>
        <dbReference type="Google" id="ProtNLM"/>
    </source>
</evidence>
<organism evidence="1">
    <name type="scientific">Aegilops tauschii</name>
    <name type="common">Tausch's goatgrass</name>
    <name type="synonym">Aegilops squarrosa</name>
    <dbReference type="NCBI Taxonomy" id="37682"/>
    <lineage>
        <taxon>Eukaryota</taxon>
        <taxon>Viridiplantae</taxon>
        <taxon>Streptophyta</taxon>
        <taxon>Embryophyta</taxon>
        <taxon>Tracheophyta</taxon>
        <taxon>Spermatophyta</taxon>
        <taxon>Magnoliopsida</taxon>
        <taxon>Liliopsida</taxon>
        <taxon>Poales</taxon>
        <taxon>Poaceae</taxon>
        <taxon>BOP clade</taxon>
        <taxon>Pooideae</taxon>
        <taxon>Triticodae</taxon>
        <taxon>Triticeae</taxon>
        <taxon>Triticinae</taxon>
        <taxon>Aegilops</taxon>
    </lineage>
</organism>
<proteinExistence type="predicted"/>
<reference evidence="1" key="1">
    <citation type="submission" date="2015-06" db="UniProtKB">
        <authorList>
            <consortium name="EnsemblPlants"/>
        </authorList>
    </citation>
    <scope>IDENTIFICATION</scope>
</reference>
<name>R7WDI4_AEGTA</name>
<dbReference type="SUPFAM" id="SSF54427">
    <property type="entry name" value="NTF2-like"/>
    <property type="match status" value="1"/>
</dbReference>
<dbReference type="AlphaFoldDB" id="R7WDI4"/>
<dbReference type="Gene3D" id="3.10.450.50">
    <property type="match status" value="1"/>
</dbReference>